<feature type="transmembrane region" description="Helical" evidence="11">
    <location>
        <begin position="72"/>
        <end position="94"/>
    </location>
</feature>
<evidence type="ECO:0000256" key="2">
    <source>
        <dbReference type="ARBA" id="ARBA00004651"/>
    </source>
</evidence>
<comment type="function">
    <text evidence="1">Part of the ABC transporter complex MalEFGK involved in maltose/maltodextrin import. Probably responsible for the translocation of the substrate across the membrane.</text>
</comment>
<keyword evidence="14" id="KW-1185">Reference proteome</keyword>
<keyword evidence="7 11" id="KW-0812">Transmembrane</keyword>
<feature type="transmembrane region" description="Helical" evidence="11">
    <location>
        <begin position="209"/>
        <end position="230"/>
    </location>
</feature>
<evidence type="ECO:0000256" key="1">
    <source>
        <dbReference type="ARBA" id="ARBA00002264"/>
    </source>
</evidence>
<dbReference type="GO" id="GO:0055085">
    <property type="term" value="P:transmembrane transport"/>
    <property type="evidence" value="ECO:0007669"/>
    <property type="project" value="InterPro"/>
</dbReference>
<evidence type="ECO:0000256" key="6">
    <source>
        <dbReference type="ARBA" id="ARBA00022597"/>
    </source>
</evidence>
<protein>
    <recommendedName>
        <fullName evidence="10">Maltose/maltodextrin transport system permease protein MalG</fullName>
    </recommendedName>
</protein>
<sequence length="273" mass="29342">MKSRGSNLVRFLVLLVFCAIWALPLLYILRVAFAAPLDAASGAPSPFAALSLENFRTVLANPEMIRALGNSLVIGVVSTLLVLAIATPAAFVCATREFRGREMIEGWILSTRMLPAFVVILPYFMLFRTAHLLDTMLGLVIMHVIVSLALAFFMLRSFFAELPREVLEASYMEGAGSYRTFASVALPQVRGGLIATGIMVFIFSWNELAFAFTLAGGAVKTGPVAILGFMAFQNVQIAPLMAAASILIAPIAILLILAQKGLIRGLSFGAVKA</sequence>
<feature type="transmembrane region" description="Helical" evidence="11">
    <location>
        <begin position="106"/>
        <end position="125"/>
    </location>
</feature>
<dbReference type="PROSITE" id="PS50928">
    <property type="entry name" value="ABC_TM1"/>
    <property type="match status" value="1"/>
</dbReference>
<keyword evidence="9 11" id="KW-0472">Membrane</keyword>
<keyword evidence="6" id="KW-0762">Sugar transport</keyword>
<feature type="transmembrane region" description="Helical" evidence="11">
    <location>
        <begin position="180"/>
        <end position="203"/>
    </location>
</feature>
<organism evidence="13 14">
    <name type="scientific">Prosthecomicrobium pneumaticum</name>
    <dbReference type="NCBI Taxonomy" id="81895"/>
    <lineage>
        <taxon>Bacteria</taxon>
        <taxon>Pseudomonadati</taxon>
        <taxon>Pseudomonadota</taxon>
        <taxon>Alphaproteobacteria</taxon>
        <taxon>Hyphomicrobiales</taxon>
        <taxon>Kaistiaceae</taxon>
        <taxon>Prosthecomicrobium</taxon>
    </lineage>
</organism>
<feature type="domain" description="ABC transmembrane type-1" evidence="12">
    <location>
        <begin position="68"/>
        <end position="259"/>
    </location>
</feature>
<evidence type="ECO:0000256" key="3">
    <source>
        <dbReference type="ARBA" id="ARBA00009047"/>
    </source>
</evidence>
<evidence type="ECO:0000256" key="9">
    <source>
        <dbReference type="ARBA" id="ARBA00023136"/>
    </source>
</evidence>
<evidence type="ECO:0000256" key="5">
    <source>
        <dbReference type="ARBA" id="ARBA00022475"/>
    </source>
</evidence>
<dbReference type="CDD" id="cd06261">
    <property type="entry name" value="TM_PBP2"/>
    <property type="match status" value="1"/>
</dbReference>
<keyword evidence="8 11" id="KW-1133">Transmembrane helix</keyword>
<accession>A0A7W9CTK6</accession>
<dbReference type="Gene3D" id="1.10.3720.10">
    <property type="entry name" value="MetI-like"/>
    <property type="match status" value="1"/>
</dbReference>
<dbReference type="PANTHER" id="PTHR32243:SF50">
    <property type="entry name" value="MALTOSE_MALTODEXTRIN TRANSPORT SYSTEM PERMEASE PROTEIN MALG"/>
    <property type="match status" value="1"/>
</dbReference>
<evidence type="ECO:0000256" key="8">
    <source>
        <dbReference type="ARBA" id="ARBA00022989"/>
    </source>
</evidence>
<dbReference type="AlphaFoldDB" id="A0A7W9CTK6"/>
<dbReference type="InterPro" id="IPR050901">
    <property type="entry name" value="BP-dep_ABC_trans_perm"/>
</dbReference>
<comment type="similarity">
    <text evidence="3">Belongs to the binding-protein-dependent transport system permease family. MalFG subfamily.</text>
</comment>
<dbReference type="SUPFAM" id="SSF161098">
    <property type="entry name" value="MetI-like"/>
    <property type="match status" value="1"/>
</dbReference>
<proteinExistence type="inferred from homology"/>
<evidence type="ECO:0000313" key="13">
    <source>
        <dbReference type="EMBL" id="MBB5751612.1"/>
    </source>
</evidence>
<evidence type="ECO:0000256" key="7">
    <source>
        <dbReference type="ARBA" id="ARBA00022692"/>
    </source>
</evidence>
<evidence type="ECO:0000313" key="14">
    <source>
        <dbReference type="Proteomes" id="UP000523821"/>
    </source>
</evidence>
<evidence type="ECO:0000259" key="12">
    <source>
        <dbReference type="PROSITE" id="PS50928"/>
    </source>
</evidence>
<name>A0A7W9CTK6_9HYPH</name>
<evidence type="ECO:0000256" key="4">
    <source>
        <dbReference type="ARBA" id="ARBA00022448"/>
    </source>
</evidence>
<reference evidence="13 14" key="1">
    <citation type="submission" date="2020-08" db="EMBL/GenBank/DDBJ databases">
        <title>Genomic Encyclopedia of Type Strains, Phase IV (KMG-IV): sequencing the most valuable type-strain genomes for metagenomic binning, comparative biology and taxonomic classification.</title>
        <authorList>
            <person name="Goeker M."/>
        </authorList>
    </citation>
    <scope>NUCLEOTIDE SEQUENCE [LARGE SCALE GENOMIC DNA]</scope>
    <source>
        <strain evidence="13 14">DSM 16268</strain>
    </source>
</reference>
<dbReference type="InterPro" id="IPR000515">
    <property type="entry name" value="MetI-like"/>
</dbReference>
<gene>
    <name evidence="13" type="ORF">GGQ63_000655</name>
</gene>
<dbReference type="EMBL" id="JACHOO010000001">
    <property type="protein sequence ID" value="MBB5751612.1"/>
    <property type="molecule type" value="Genomic_DNA"/>
</dbReference>
<keyword evidence="5" id="KW-1003">Cell membrane</keyword>
<feature type="transmembrane region" description="Helical" evidence="11">
    <location>
        <begin position="137"/>
        <end position="159"/>
    </location>
</feature>
<evidence type="ECO:0000256" key="11">
    <source>
        <dbReference type="RuleBase" id="RU363032"/>
    </source>
</evidence>
<dbReference type="PANTHER" id="PTHR32243">
    <property type="entry name" value="MALTOSE TRANSPORT SYSTEM PERMEASE-RELATED"/>
    <property type="match status" value="1"/>
</dbReference>
<dbReference type="Proteomes" id="UP000523821">
    <property type="component" value="Unassembled WGS sequence"/>
</dbReference>
<keyword evidence="4 11" id="KW-0813">Transport</keyword>
<comment type="subcellular location">
    <subcellularLocation>
        <location evidence="2 11">Cell membrane</location>
        <topology evidence="2 11">Multi-pass membrane protein</topology>
    </subcellularLocation>
</comment>
<feature type="transmembrane region" description="Helical" evidence="11">
    <location>
        <begin position="237"/>
        <end position="258"/>
    </location>
</feature>
<dbReference type="Pfam" id="PF00528">
    <property type="entry name" value="BPD_transp_1"/>
    <property type="match status" value="1"/>
</dbReference>
<dbReference type="GO" id="GO:0005886">
    <property type="term" value="C:plasma membrane"/>
    <property type="evidence" value="ECO:0007669"/>
    <property type="project" value="UniProtKB-SubCell"/>
</dbReference>
<evidence type="ECO:0000256" key="10">
    <source>
        <dbReference type="ARBA" id="ARBA00041109"/>
    </source>
</evidence>
<dbReference type="InterPro" id="IPR035906">
    <property type="entry name" value="MetI-like_sf"/>
</dbReference>
<comment type="caution">
    <text evidence="13">The sequence shown here is derived from an EMBL/GenBank/DDBJ whole genome shotgun (WGS) entry which is preliminary data.</text>
</comment>
<dbReference type="RefSeq" id="WP_183852436.1">
    <property type="nucleotide sequence ID" value="NZ_JACHOO010000001.1"/>
</dbReference>